<dbReference type="Gene3D" id="1.10.10.60">
    <property type="entry name" value="Homeodomain-like"/>
    <property type="match status" value="1"/>
</dbReference>
<name>A0A4S3MKN0_9RHOB</name>
<dbReference type="OrthoDB" id="9793400at2"/>
<keyword evidence="6" id="KW-1185">Reference proteome</keyword>
<dbReference type="Pfam" id="PF12833">
    <property type="entry name" value="HTH_18"/>
    <property type="match status" value="1"/>
</dbReference>
<dbReference type="InterPro" id="IPR020449">
    <property type="entry name" value="Tscrpt_reg_AraC-type_HTH"/>
</dbReference>
<protein>
    <submittedName>
        <fullName evidence="5">GlxA family transcriptional regulator</fullName>
    </submittedName>
</protein>
<comment type="caution">
    <text evidence="5">The sequence shown here is derived from an EMBL/GenBank/DDBJ whole genome shotgun (WGS) entry which is preliminary data.</text>
</comment>
<keyword evidence="2" id="KW-0238">DNA-binding</keyword>
<dbReference type="AlphaFoldDB" id="A0A4S3MKN0"/>
<dbReference type="PRINTS" id="PR00032">
    <property type="entry name" value="HTHARAC"/>
</dbReference>
<dbReference type="InterPro" id="IPR052158">
    <property type="entry name" value="INH-QAR"/>
</dbReference>
<proteinExistence type="predicted"/>
<gene>
    <name evidence="5" type="ORF">E7811_11355</name>
</gene>
<dbReference type="InterPro" id="IPR029062">
    <property type="entry name" value="Class_I_gatase-like"/>
</dbReference>
<evidence type="ECO:0000313" key="5">
    <source>
        <dbReference type="EMBL" id="THD82754.1"/>
    </source>
</evidence>
<evidence type="ECO:0000256" key="2">
    <source>
        <dbReference type="ARBA" id="ARBA00023125"/>
    </source>
</evidence>
<dbReference type="Proteomes" id="UP000309450">
    <property type="component" value="Unassembled WGS sequence"/>
</dbReference>
<reference evidence="5 6" key="1">
    <citation type="submission" date="2019-04" db="EMBL/GenBank/DDBJ databases">
        <title>Draft genome sequence of Gemmobacter aestuarii sp. nov.</title>
        <authorList>
            <person name="Hameed A."/>
            <person name="Lin S.-Y."/>
            <person name="Shahina M."/>
            <person name="Lai W.-A."/>
            <person name="Young C.-C."/>
        </authorList>
    </citation>
    <scope>NUCLEOTIDE SEQUENCE [LARGE SCALE GENOMIC DNA]</scope>
    <source>
        <strain evidence="5 6">CC-PW-75</strain>
    </source>
</reference>
<dbReference type="InterPro" id="IPR018062">
    <property type="entry name" value="HTH_AraC-typ_CS"/>
</dbReference>
<dbReference type="InterPro" id="IPR002818">
    <property type="entry name" value="DJ-1/PfpI"/>
</dbReference>
<dbReference type="SUPFAM" id="SSF52317">
    <property type="entry name" value="Class I glutamine amidotransferase-like"/>
    <property type="match status" value="1"/>
</dbReference>
<dbReference type="SUPFAM" id="SSF46689">
    <property type="entry name" value="Homeodomain-like"/>
    <property type="match status" value="2"/>
</dbReference>
<keyword evidence="3" id="KW-0804">Transcription</keyword>
<dbReference type="PROSITE" id="PS00041">
    <property type="entry name" value="HTH_ARAC_FAMILY_1"/>
    <property type="match status" value="1"/>
</dbReference>
<dbReference type="GO" id="GO:0003700">
    <property type="term" value="F:DNA-binding transcription factor activity"/>
    <property type="evidence" value="ECO:0007669"/>
    <property type="project" value="InterPro"/>
</dbReference>
<keyword evidence="1" id="KW-0805">Transcription regulation</keyword>
<feature type="domain" description="HTH araC/xylS-type" evidence="4">
    <location>
        <begin position="237"/>
        <end position="335"/>
    </location>
</feature>
<dbReference type="PROSITE" id="PS01124">
    <property type="entry name" value="HTH_ARAC_FAMILY_2"/>
    <property type="match status" value="1"/>
</dbReference>
<dbReference type="PANTHER" id="PTHR43130:SF3">
    <property type="entry name" value="HTH-TYPE TRANSCRIPTIONAL REGULATOR RV1931C"/>
    <property type="match status" value="1"/>
</dbReference>
<evidence type="ECO:0000256" key="3">
    <source>
        <dbReference type="ARBA" id="ARBA00023163"/>
    </source>
</evidence>
<dbReference type="InterPro" id="IPR009057">
    <property type="entry name" value="Homeodomain-like_sf"/>
</dbReference>
<dbReference type="EMBL" id="SSND01000003">
    <property type="protein sequence ID" value="THD82754.1"/>
    <property type="molecule type" value="Genomic_DNA"/>
</dbReference>
<dbReference type="GO" id="GO:0043565">
    <property type="term" value="F:sequence-specific DNA binding"/>
    <property type="evidence" value="ECO:0007669"/>
    <property type="project" value="InterPro"/>
</dbReference>
<dbReference type="Pfam" id="PF01965">
    <property type="entry name" value="DJ-1_PfpI"/>
    <property type="match status" value="1"/>
</dbReference>
<evidence type="ECO:0000256" key="1">
    <source>
        <dbReference type="ARBA" id="ARBA00023015"/>
    </source>
</evidence>
<dbReference type="InterPro" id="IPR018060">
    <property type="entry name" value="HTH_AraC"/>
</dbReference>
<dbReference type="CDD" id="cd03136">
    <property type="entry name" value="GATase1_AraC_ArgR_like"/>
    <property type="match status" value="1"/>
</dbReference>
<evidence type="ECO:0000313" key="6">
    <source>
        <dbReference type="Proteomes" id="UP000309450"/>
    </source>
</evidence>
<organism evidence="5 6">
    <name type="scientific">Aliigemmobacter aestuarii</name>
    <dbReference type="NCBI Taxonomy" id="1445661"/>
    <lineage>
        <taxon>Bacteria</taxon>
        <taxon>Pseudomonadati</taxon>
        <taxon>Pseudomonadota</taxon>
        <taxon>Alphaproteobacteria</taxon>
        <taxon>Rhodobacterales</taxon>
        <taxon>Paracoccaceae</taxon>
        <taxon>Aliigemmobacter</taxon>
    </lineage>
</organism>
<accession>A0A4S3MKN0</accession>
<dbReference type="SMART" id="SM00342">
    <property type="entry name" value="HTH_ARAC"/>
    <property type="match status" value="1"/>
</dbReference>
<dbReference type="Gene3D" id="3.40.50.880">
    <property type="match status" value="1"/>
</dbReference>
<sequence>MHVERKPLIPQGAAYFPLGGQGAGIRRFLFLLCPSFTLLAFSSAIEPLRIANQLSQRPLYDWQTLSVDGAPVVSSCGVSVNVDGTHDPAARDATLLVCAGNLPSAAEQGPVVALAQRHVRHGGQIGGLCTGALALARAGLLKGRRFTLHWENQPAFREAYPDLPPSDNKFEIDGPLMTCGGGAAATDMMLDVIVRDHGEAFAAMVSEMCLRRVAIGRDLAQRSPISAVAQARNPGLAAIVELMKRHREDPLPLEELAARVGYSRRQVERLFRLTLGLSPGKFYQNLRLDYGRNLLASTDLSLSEVAVACGFETKSYFSKCFSRRYGVPPSRIHARA</sequence>
<evidence type="ECO:0000259" key="4">
    <source>
        <dbReference type="PROSITE" id="PS01124"/>
    </source>
</evidence>
<dbReference type="RefSeq" id="WP_136394782.1">
    <property type="nucleotide sequence ID" value="NZ_SSND01000003.1"/>
</dbReference>
<dbReference type="PANTHER" id="PTHR43130">
    <property type="entry name" value="ARAC-FAMILY TRANSCRIPTIONAL REGULATOR"/>
    <property type="match status" value="1"/>
</dbReference>